<proteinExistence type="predicted"/>
<feature type="compositionally biased region" description="Basic and acidic residues" evidence="1">
    <location>
        <begin position="71"/>
        <end position="86"/>
    </location>
</feature>
<evidence type="ECO:0000313" key="2">
    <source>
        <dbReference type="EMBL" id="CAA9354411.1"/>
    </source>
</evidence>
<gene>
    <name evidence="2" type="ORF">AVDCRST_MAG34-1967</name>
</gene>
<name>A0A6J4MA16_9ACTN</name>
<feature type="region of interest" description="Disordered" evidence="1">
    <location>
        <begin position="208"/>
        <end position="266"/>
    </location>
</feature>
<feature type="compositionally biased region" description="Basic and acidic residues" evidence="1">
    <location>
        <begin position="228"/>
        <end position="241"/>
    </location>
</feature>
<reference evidence="2" key="1">
    <citation type="submission" date="2020-02" db="EMBL/GenBank/DDBJ databases">
        <authorList>
            <person name="Meier V. D."/>
        </authorList>
    </citation>
    <scope>NUCLEOTIDE SEQUENCE</scope>
    <source>
        <strain evidence="2">AVDCRST_MAG34</strain>
    </source>
</reference>
<feature type="non-terminal residue" evidence="2">
    <location>
        <position position="1"/>
    </location>
</feature>
<feature type="non-terminal residue" evidence="2">
    <location>
        <position position="266"/>
    </location>
</feature>
<dbReference type="EMBL" id="CADCUI010000046">
    <property type="protein sequence ID" value="CAA9354411.1"/>
    <property type="molecule type" value="Genomic_DNA"/>
</dbReference>
<accession>A0A6J4MA16</accession>
<feature type="compositionally biased region" description="Basic residues" evidence="1">
    <location>
        <begin position="242"/>
        <end position="252"/>
    </location>
</feature>
<feature type="region of interest" description="Disordered" evidence="1">
    <location>
        <begin position="60"/>
        <end position="186"/>
    </location>
</feature>
<dbReference type="AlphaFoldDB" id="A0A6J4MA16"/>
<feature type="compositionally biased region" description="Basic and acidic residues" evidence="1">
    <location>
        <begin position="144"/>
        <end position="162"/>
    </location>
</feature>
<protein>
    <submittedName>
        <fullName evidence="2">Spermidine Putrescine ABC transporter permease component potC (TC_3.A.1.11.1)</fullName>
    </submittedName>
</protein>
<organism evidence="2">
    <name type="scientific">uncultured Nocardioidaceae bacterium</name>
    <dbReference type="NCBI Taxonomy" id="253824"/>
    <lineage>
        <taxon>Bacteria</taxon>
        <taxon>Bacillati</taxon>
        <taxon>Actinomycetota</taxon>
        <taxon>Actinomycetes</taxon>
        <taxon>Propionibacteriales</taxon>
        <taxon>Nocardioidaceae</taxon>
        <taxon>environmental samples</taxon>
    </lineage>
</organism>
<evidence type="ECO:0000256" key="1">
    <source>
        <dbReference type="SAM" id="MobiDB-lite"/>
    </source>
</evidence>
<feature type="region of interest" description="Disordered" evidence="1">
    <location>
        <begin position="1"/>
        <end position="21"/>
    </location>
</feature>
<sequence length="266" mass="28248">DPLVQGAAGRRRGPRRAVPGAADLRPGAAVVHRRAHAALPAGLVLRAVVPQLLRVAAMARRSRPLPGSRPVDGRAEHGPRRADRDVLGQVAAPTAPVGERPGDRAGARAAGHRGHRDVRCPGGTGPEPVLPGARRRPHRPCSPGRRDRGPGERKDPRRDGRARCGKPGSQSGAGLRAHGAAGHRTGCGHRCALRLRDLVGRAGRLAVHHRSHVPDPPGPDVEPSTQHSRSDRGRGLDDAHHAEHHRARHGIPRHPSPLRPKAQTPV</sequence>
<feature type="compositionally biased region" description="Low complexity" evidence="1">
    <location>
        <begin position="172"/>
        <end position="186"/>
    </location>
</feature>